<dbReference type="Proteomes" id="UP000734511">
    <property type="component" value="Unassembled WGS sequence"/>
</dbReference>
<reference evidence="2 3" key="1">
    <citation type="submission" date="2020-03" db="EMBL/GenBank/DDBJ databases">
        <title>WGS of actinomycetes isolated from Thailand.</title>
        <authorList>
            <person name="Thawai C."/>
        </authorList>
    </citation>
    <scope>NUCLEOTIDE SEQUENCE [LARGE SCALE GENOMIC DNA]</scope>
    <source>
        <strain evidence="2 3">PRB2-1</strain>
    </source>
</reference>
<dbReference type="Pfam" id="PF19965">
    <property type="entry name" value="VMAP-M2"/>
    <property type="match status" value="1"/>
</dbReference>
<feature type="domain" description="vWA-MoxR associated protein middle region 2" evidence="1">
    <location>
        <begin position="178"/>
        <end position="395"/>
    </location>
</feature>
<accession>A0ABX0ZRH0</accession>
<dbReference type="InterPro" id="IPR045446">
    <property type="entry name" value="VMAP-M2"/>
</dbReference>
<proteinExistence type="predicted"/>
<sequence length="669" mass="72252">MGELSRLDEAARKLHDVMVAPALGGCAERSGEYPSLLLGDDLKPDDVKNAVHKAALVAKESNAVLVIALLGHGFTPTQQTNLYYMVADSTTQSTGSAVEVGPLLADAANEAGVDGVIAIIDTCCALGALPDAARLVGGTREGRSRLAVITAASADEPARDMRLSSAVVEVLTGGVMGAGPDLYVDPIFVKALRDLVLGQDIGYLTYDNDPFAMERLWLARNSSHAGSGVDECVGPLGREELEDVVGAWRGERTMPQRLSRSALDELSRFLEEDGEGSGADALWRVRVVEVVEALQECTTTADLLVQTLPELITGELLRSAGRLAGYPVRAVGAALLRDLLEYAALRARPLSGSRWAGTARFLAAVQSCAGSTALDGRLSGWAVQHGALVEFNDALAEFDQARQQDRVRLVISLAGAWTDWPEELDAWLLGGQSPVPLHHSFGCENADRAGVGRAIGEALAWARSQLLSPDMLVNVDVAAPAHLLAQWRPEEEKIGRFLLGAYHSVVMRWSGRMDPAEGSAEINDAARKALKAVAGCWPVPVDWIDSVLLNDQARLEHKLMSGGYPAAVGVDHHPTGLDDALELLLPYIPIVLWPRADAGRDNGRLRELVKESWYTLPHAFTDAYRARWGTHEDCTLCLGDVRAVWHDEAWLEFCRPFENRIVAAIEEEQ</sequence>
<dbReference type="EMBL" id="JAATEJ010000022">
    <property type="protein sequence ID" value="NJP46480.1"/>
    <property type="molecule type" value="Genomic_DNA"/>
</dbReference>
<evidence type="ECO:0000259" key="1">
    <source>
        <dbReference type="Pfam" id="PF19965"/>
    </source>
</evidence>
<organism evidence="2 3">
    <name type="scientific">Actinacidiphila epipremni</name>
    <dbReference type="NCBI Taxonomy" id="2053013"/>
    <lineage>
        <taxon>Bacteria</taxon>
        <taxon>Bacillati</taxon>
        <taxon>Actinomycetota</taxon>
        <taxon>Actinomycetes</taxon>
        <taxon>Kitasatosporales</taxon>
        <taxon>Streptomycetaceae</taxon>
        <taxon>Actinacidiphila</taxon>
    </lineage>
</organism>
<comment type="caution">
    <text evidence="2">The sequence shown here is derived from an EMBL/GenBank/DDBJ whole genome shotgun (WGS) entry which is preliminary data.</text>
</comment>
<name>A0ABX0ZRH0_9ACTN</name>
<protein>
    <recommendedName>
        <fullName evidence="1">vWA-MoxR associated protein middle region 2 domain-containing protein</fullName>
    </recommendedName>
</protein>
<keyword evidence="3" id="KW-1185">Reference proteome</keyword>
<gene>
    <name evidence="2" type="ORF">HCN08_24165</name>
</gene>
<evidence type="ECO:0000313" key="2">
    <source>
        <dbReference type="EMBL" id="NJP46480.1"/>
    </source>
</evidence>
<evidence type="ECO:0000313" key="3">
    <source>
        <dbReference type="Proteomes" id="UP000734511"/>
    </source>
</evidence>